<dbReference type="eggNOG" id="COG3942">
    <property type="taxonomic scope" value="Bacteria"/>
</dbReference>
<gene>
    <name evidence="3" type="ORF">Salmuc_05597</name>
</gene>
<proteinExistence type="predicted"/>
<dbReference type="Pfam" id="PF05257">
    <property type="entry name" value="CHAP"/>
    <property type="match status" value="1"/>
</dbReference>
<dbReference type="RefSeq" id="WP_020038504.1">
    <property type="nucleotide sequence ID" value="NZ_KE557278.1"/>
</dbReference>
<name>S9QE00_9RHOB</name>
<reference evidence="4" key="1">
    <citation type="journal article" date="2014" name="Stand. Genomic Sci.">
        <title>Genome sequence of the exopolysaccharide-producing Salipiger mucosus type strain (DSM 16094(T)), a moderately halophilic member of the Roseobacter clade.</title>
        <authorList>
            <person name="Riedel T."/>
            <person name="Spring S."/>
            <person name="Fiebig A."/>
            <person name="Petersen J."/>
            <person name="Kyrpides N.C."/>
            <person name="Goker M."/>
            <person name="Klenk H.P."/>
        </authorList>
    </citation>
    <scope>NUCLEOTIDE SEQUENCE [LARGE SCALE GENOMIC DNA]</scope>
    <source>
        <strain evidence="4">DSM 16094</strain>
    </source>
</reference>
<organism evidence="3 4">
    <name type="scientific">Salipiger mucosus DSM 16094</name>
    <dbReference type="NCBI Taxonomy" id="1123237"/>
    <lineage>
        <taxon>Bacteria</taxon>
        <taxon>Pseudomonadati</taxon>
        <taxon>Pseudomonadota</taxon>
        <taxon>Alphaproteobacteria</taxon>
        <taxon>Rhodobacterales</taxon>
        <taxon>Roseobacteraceae</taxon>
        <taxon>Salipiger</taxon>
    </lineage>
</organism>
<sequence length="183" mass="20034">MSVTNAIPSSLRSLLLVCALGGLTAACSSTPRQPTMLSEVDPQRLSVALREVRELRSEGRRVWCVPFARNASGIEIRGNAHTWWHKAKGEYARGDTPQPGAVMSFAPTGSMRLGHIAVVARVISPREIEVHHANWERNEVSLAMPVIDVSSRGDWSEVRVKSQPTAFGSVYPVNGFIYPDSRG</sequence>
<dbReference type="AlphaFoldDB" id="S9QE00"/>
<feature type="domain" description="Peptidase C51" evidence="2">
    <location>
        <begin position="39"/>
        <end position="159"/>
    </location>
</feature>
<keyword evidence="4" id="KW-1185">Reference proteome</keyword>
<feature type="chain" id="PRO_5004554904" evidence="1">
    <location>
        <begin position="26"/>
        <end position="183"/>
    </location>
</feature>
<protein>
    <submittedName>
        <fullName evidence="3">Chap</fullName>
    </submittedName>
</protein>
<dbReference type="PROSITE" id="PS50911">
    <property type="entry name" value="CHAP"/>
    <property type="match status" value="1"/>
</dbReference>
<keyword evidence="1" id="KW-0732">Signal</keyword>
<evidence type="ECO:0000313" key="4">
    <source>
        <dbReference type="Proteomes" id="UP000015347"/>
    </source>
</evidence>
<evidence type="ECO:0000256" key="1">
    <source>
        <dbReference type="SAM" id="SignalP"/>
    </source>
</evidence>
<dbReference type="SUPFAM" id="SSF54001">
    <property type="entry name" value="Cysteine proteinases"/>
    <property type="match status" value="1"/>
</dbReference>
<evidence type="ECO:0000313" key="3">
    <source>
        <dbReference type="EMBL" id="EPX79656.1"/>
    </source>
</evidence>
<feature type="signal peptide" evidence="1">
    <location>
        <begin position="1"/>
        <end position="25"/>
    </location>
</feature>
<comment type="caution">
    <text evidence="3">The sequence shown here is derived from an EMBL/GenBank/DDBJ whole genome shotgun (WGS) entry which is preliminary data.</text>
</comment>
<dbReference type="STRING" id="1123237.Salmuc_05597"/>
<dbReference type="EMBL" id="APVH01000035">
    <property type="protein sequence ID" value="EPX79656.1"/>
    <property type="molecule type" value="Genomic_DNA"/>
</dbReference>
<dbReference type="InterPro" id="IPR007921">
    <property type="entry name" value="CHAP_dom"/>
</dbReference>
<dbReference type="Proteomes" id="UP000015347">
    <property type="component" value="Unassembled WGS sequence"/>
</dbReference>
<dbReference type="Gene3D" id="3.90.1720.10">
    <property type="entry name" value="endopeptidase domain like (from Nostoc punctiforme)"/>
    <property type="match status" value="1"/>
</dbReference>
<accession>S9QE00</accession>
<evidence type="ECO:0000259" key="2">
    <source>
        <dbReference type="PROSITE" id="PS50911"/>
    </source>
</evidence>
<dbReference type="HOGENOM" id="CLU_104965_1_0_5"/>
<dbReference type="OrthoDB" id="7279151at2"/>
<dbReference type="InterPro" id="IPR038765">
    <property type="entry name" value="Papain-like_cys_pep_sf"/>
</dbReference>